<dbReference type="Pfam" id="PF13905">
    <property type="entry name" value="Thioredoxin_8"/>
    <property type="match status" value="1"/>
</dbReference>
<dbReference type="InterPro" id="IPR050553">
    <property type="entry name" value="Thioredoxin_ResA/DsbE_sf"/>
</dbReference>
<protein>
    <recommendedName>
        <fullName evidence="5">Thioredoxin domain-containing protein</fullName>
    </recommendedName>
</protein>
<dbReference type="AlphaFoldDB" id="A0A2A4GAK8"/>
<dbReference type="CDD" id="cd02966">
    <property type="entry name" value="TlpA_like_family"/>
    <property type="match status" value="1"/>
</dbReference>
<evidence type="ECO:0000256" key="2">
    <source>
        <dbReference type="ARBA" id="ARBA00022748"/>
    </source>
</evidence>
<evidence type="ECO:0000256" key="4">
    <source>
        <dbReference type="ARBA" id="ARBA00023284"/>
    </source>
</evidence>
<evidence type="ECO:0000256" key="3">
    <source>
        <dbReference type="ARBA" id="ARBA00023157"/>
    </source>
</evidence>
<keyword evidence="4" id="KW-0676">Redox-active center</keyword>
<name>A0A2A4GAK8_9FLAO</name>
<keyword evidence="7" id="KW-1185">Reference proteome</keyword>
<keyword evidence="2" id="KW-0201">Cytochrome c-type biogenesis</keyword>
<dbReference type="GO" id="GO:0030313">
    <property type="term" value="C:cell envelope"/>
    <property type="evidence" value="ECO:0007669"/>
    <property type="project" value="UniProtKB-SubCell"/>
</dbReference>
<reference evidence="6 7" key="1">
    <citation type="submission" date="2017-04" db="EMBL/GenBank/DDBJ databases">
        <title>A new member of the family Flavobacteriaceae isolated from ascidians.</title>
        <authorList>
            <person name="Chen L."/>
        </authorList>
    </citation>
    <scope>NUCLEOTIDE SEQUENCE [LARGE SCALE GENOMIC DNA]</scope>
    <source>
        <strain evidence="6 7">HQA918</strain>
    </source>
</reference>
<dbReference type="InterPro" id="IPR012336">
    <property type="entry name" value="Thioredoxin-like_fold"/>
</dbReference>
<proteinExistence type="predicted"/>
<dbReference type="GO" id="GO:0017004">
    <property type="term" value="P:cytochrome complex assembly"/>
    <property type="evidence" value="ECO:0007669"/>
    <property type="project" value="UniProtKB-KW"/>
</dbReference>
<dbReference type="SUPFAM" id="SSF52833">
    <property type="entry name" value="Thioredoxin-like"/>
    <property type="match status" value="1"/>
</dbReference>
<dbReference type="PROSITE" id="PS51352">
    <property type="entry name" value="THIOREDOXIN_2"/>
    <property type="match status" value="1"/>
</dbReference>
<organism evidence="6 7">
    <name type="scientific">Sediminicola luteus</name>
    <dbReference type="NCBI Taxonomy" id="319238"/>
    <lineage>
        <taxon>Bacteria</taxon>
        <taxon>Pseudomonadati</taxon>
        <taxon>Bacteroidota</taxon>
        <taxon>Flavobacteriia</taxon>
        <taxon>Flavobacteriales</taxon>
        <taxon>Flavobacteriaceae</taxon>
        <taxon>Sediminicola</taxon>
    </lineage>
</organism>
<keyword evidence="3" id="KW-1015">Disulfide bond</keyword>
<dbReference type="OrthoDB" id="743079at2"/>
<feature type="domain" description="Thioredoxin" evidence="5">
    <location>
        <begin position="348"/>
        <end position="500"/>
    </location>
</feature>
<dbReference type="PANTHER" id="PTHR42852:SF6">
    <property type="entry name" value="THIOL:DISULFIDE INTERCHANGE PROTEIN DSBE"/>
    <property type="match status" value="1"/>
</dbReference>
<evidence type="ECO:0000313" key="6">
    <source>
        <dbReference type="EMBL" id="PCE65016.1"/>
    </source>
</evidence>
<dbReference type="PROSITE" id="PS51257">
    <property type="entry name" value="PROKAR_LIPOPROTEIN"/>
    <property type="match status" value="1"/>
</dbReference>
<comment type="caution">
    <text evidence="6">The sequence shown here is derived from an EMBL/GenBank/DDBJ whole genome shotgun (WGS) entry which is preliminary data.</text>
</comment>
<dbReference type="Gene3D" id="3.40.30.10">
    <property type="entry name" value="Glutaredoxin"/>
    <property type="match status" value="1"/>
</dbReference>
<gene>
    <name evidence="6" type="ORF">B7P33_07625</name>
</gene>
<comment type="subcellular location">
    <subcellularLocation>
        <location evidence="1">Cell envelope</location>
    </subcellularLocation>
</comment>
<dbReference type="Proteomes" id="UP000219559">
    <property type="component" value="Unassembled WGS sequence"/>
</dbReference>
<sequence>MKYFALVIVFLFLSCQDVKKKEGSTRSKTIVTGKVLNYDTYEGLRLLKIKPFPGFRRELDVADFSKDGSFRLEFEQEIPQTFRITPFSHTYVYTKPGDSIFVTLDLTGEQKMLIEGDGVEDNVFLNRFYAKKDLGDDLNPRTTLLDGDSYVTTLDSVQEINSNVLNGMLEESMVSRGLRTTLHSELLNERFQRLLKYALYNVNFSERHAKVSDVFGNASQVNGQQSVDGVRYNLTLTESMENDIEQIHVSEGLVENEAFGYTRALYLTYLNKRDNRKIDPNNMTAWLDLTYNSFTNARQRDYALYLFGKSQLENYTLKSFQAQQEHLFSLIQDPSLKERLLKEYVKLKKSGIPLESIEAYSIYDIKQEGVMKILDSLIQKETNKVVLVDFWTSWCAPCHADMVKSGPIKHEKYEGQPIEFVYLQMDLNHKKGNEFIKVNQVSGVHFQFGKEEIDDILKFYAVKAFPTHMIINKQGEVVRKGNYRLYAPKTQFILDSLLKE</sequence>
<evidence type="ECO:0000259" key="5">
    <source>
        <dbReference type="PROSITE" id="PS51352"/>
    </source>
</evidence>
<evidence type="ECO:0000256" key="1">
    <source>
        <dbReference type="ARBA" id="ARBA00004196"/>
    </source>
</evidence>
<evidence type="ECO:0000313" key="7">
    <source>
        <dbReference type="Proteomes" id="UP000219559"/>
    </source>
</evidence>
<accession>A0A2A4GAK8</accession>
<dbReference type="PANTHER" id="PTHR42852">
    <property type="entry name" value="THIOL:DISULFIDE INTERCHANGE PROTEIN DSBE"/>
    <property type="match status" value="1"/>
</dbReference>
<dbReference type="InterPro" id="IPR013766">
    <property type="entry name" value="Thioredoxin_domain"/>
</dbReference>
<dbReference type="InterPro" id="IPR036249">
    <property type="entry name" value="Thioredoxin-like_sf"/>
</dbReference>
<dbReference type="RefSeq" id="WP_097440295.1">
    <property type="nucleotide sequence ID" value="NZ_KZ300476.1"/>
</dbReference>
<dbReference type="EMBL" id="NBWU01000002">
    <property type="protein sequence ID" value="PCE65016.1"/>
    <property type="molecule type" value="Genomic_DNA"/>
</dbReference>